<proteinExistence type="predicted"/>
<evidence type="ECO:0000313" key="1">
    <source>
        <dbReference type="EMBL" id="CAD7668250.1"/>
    </source>
</evidence>
<dbReference type="Gene3D" id="1.10.246.110">
    <property type="entry name" value="Mitochondrial ATP synthase-coupling factor 6"/>
    <property type="match status" value="1"/>
</dbReference>
<accession>A0A811Y3G8</accession>
<dbReference type="Proteomes" id="UP000645828">
    <property type="component" value="Unassembled WGS sequence"/>
</dbReference>
<name>A0A811Y3G8_NYCPR</name>
<dbReference type="EMBL" id="CAJHUB010000649">
    <property type="protein sequence ID" value="CAD7668250.1"/>
    <property type="molecule type" value="Genomic_DNA"/>
</dbReference>
<dbReference type="SUPFAM" id="SSF111357">
    <property type="entry name" value="Mitochondrial ATP synthase coupling factor 6"/>
    <property type="match status" value="1"/>
</dbReference>
<dbReference type="AlphaFoldDB" id="A0A811Y3G8"/>
<dbReference type="InterPro" id="IPR036204">
    <property type="entry name" value="ATP_synth_f6_sf_mt"/>
</dbReference>
<evidence type="ECO:0000313" key="2">
    <source>
        <dbReference type="Proteomes" id="UP000645828"/>
    </source>
</evidence>
<gene>
    <name evidence="1" type="ORF">NYPRO_LOCUS1504</name>
</gene>
<sequence length="28" mass="3326">MYGKADMNTFPDFKFEDPKFEVLDKPQS</sequence>
<keyword evidence="2" id="KW-1185">Reference proteome</keyword>
<dbReference type="GO" id="GO:0045259">
    <property type="term" value="C:proton-transporting ATP synthase complex"/>
    <property type="evidence" value="ECO:0007669"/>
    <property type="project" value="InterPro"/>
</dbReference>
<dbReference type="GO" id="GO:0015986">
    <property type="term" value="P:proton motive force-driven ATP synthesis"/>
    <property type="evidence" value="ECO:0007669"/>
    <property type="project" value="InterPro"/>
</dbReference>
<organism evidence="1 2">
    <name type="scientific">Nyctereutes procyonoides</name>
    <name type="common">Raccoon dog</name>
    <name type="synonym">Canis procyonoides</name>
    <dbReference type="NCBI Taxonomy" id="34880"/>
    <lineage>
        <taxon>Eukaryota</taxon>
        <taxon>Metazoa</taxon>
        <taxon>Chordata</taxon>
        <taxon>Craniata</taxon>
        <taxon>Vertebrata</taxon>
        <taxon>Euteleostomi</taxon>
        <taxon>Mammalia</taxon>
        <taxon>Eutheria</taxon>
        <taxon>Laurasiatheria</taxon>
        <taxon>Carnivora</taxon>
        <taxon>Caniformia</taxon>
        <taxon>Canidae</taxon>
        <taxon>Nyctereutes</taxon>
    </lineage>
</organism>
<comment type="caution">
    <text evidence="1">The sequence shown here is derived from an EMBL/GenBank/DDBJ whole genome shotgun (WGS) entry which is preliminary data.</text>
</comment>
<reference evidence="1" key="1">
    <citation type="submission" date="2020-12" db="EMBL/GenBank/DDBJ databases">
        <authorList>
            <consortium name="Molecular Ecology Group"/>
        </authorList>
    </citation>
    <scope>NUCLEOTIDE SEQUENCE</scope>
    <source>
        <strain evidence="1">TBG_1078</strain>
    </source>
</reference>
<dbReference type="GO" id="GO:0015078">
    <property type="term" value="F:proton transmembrane transporter activity"/>
    <property type="evidence" value="ECO:0007669"/>
    <property type="project" value="InterPro"/>
</dbReference>
<protein>
    <submittedName>
        <fullName evidence="1">(raccoon dog) hypothetical protein</fullName>
    </submittedName>
</protein>